<gene>
    <name evidence="2" type="ORF">HaLaN_06576</name>
</gene>
<organism evidence="2 3">
    <name type="scientific">Haematococcus lacustris</name>
    <name type="common">Green alga</name>
    <name type="synonym">Haematococcus pluvialis</name>
    <dbReference type="NCBI Taxonomy" id="44745"/>
    <lineage>
        <taxon>Eukaryota</taxon>
        <taxon>Viridiplantae</taxon>
        <taxon>Chlorophyta</taxon>
        <taxon>core chlorophytes</taxon>
        <taxon>Chlorophyceae</taxon>
        <taxon>CS clade</taxon>
        <taxon>Chlamydomonadales</taxon>
        <taxon>Haematococcaceae</taxon>
        <taxon>Haematococcus</taxon>
    </lineage>
</organism>
<dbReference type="AlphaFoldDB" id="A0A699YNJ1"/>
<comment type="caution">
    <text evidence="2">The sequence shown here is derived from an EMBL/GenBank/DDBJ whole genome shotgun (WGS) entry which is preliminary data.</text>
</comment>
<dbReference type="PANTHER" id="PTHR31560">
    <property type="entry name" value="UPF0652 PROTEIN C16A11.03C-RELATED"/>
    <property type="match status" value="1"/>
</dbReference>
<feature type="non-terminal residue" evidence="2">
    <location>
        <position position="1"/>
    </location>
</feature>
<name>A0A699YNJ1_HAELA</name>
<keyword evidence="3" id="KW-1185">Reference proteome</keyword>
<evidence type="ECO:0000313" key="3">
    <source>
        <dbReference type="Proteomes" id="UP000485058"/>
    </source>
</evidence>
<evidence type="ECO:0000313" key="2">
    <source>
        <dbReference type="EMBL" id="GFH11131.1"/>
    </source>
</evidence>
<dbReference type="InterPro" id="IPR018553">
    <property type="entry name" value="E2_Ub-conjug_enz"/>
</dbReference>
<accession>A0A699YNJ1</accession>
<proteinExistence type="predicted"/>
<dbReference type="Pfam" id="PF09418">
    <property type="entry name" value="DUF2009"/>
    <property type="match status" value="1"/>
</dbReference>
<feature type="domain" description="Non-canonical E2 ubiquitin-conjugating enzyme C-terminal" evidence="1">
    <location>
        <begin position="1"/>
        <end position="116"/>
    </location>
</feature>
<dbReference type="EMBL" id="BLLF01000377">
    <property type="protein sequence ID" value="GFH11131.1"/>
    <property type="molecule type" value="Genomic_DNA"/>
</dbReference>
<reference evidence="2 3" key="1">
    <citation type="submission" date="2020-02" db="EMBL/GenBank/DDBJ databases">
        <title>Draft genome sequence of Haematococcus lacustris strain NIES-144.</title>
        <authorList>
            <person name="Morimoto D."/>
            <person name="Nakagawa S."/>
            <person name="Yoshida T."/>
            <person name="Sawayama S."/>
        </authorList>
    </citation>
    <scope>NUCLEOTIDE SEQUENCE [LARGE SCALE GENOMIC DNA]</scope>
    <source>
        <strain evidence="2 3">NIES-144</strain>
    </source>
</reference>
<dbReference type="PANTHER" id="PTHR31560:SF0">
    <property type="entry name" value="UPF0652 PROTEIN C22H10.08"/>
    <property type="match status" value="1"/>
</dbReference>
<feature type="non-terminal residue" evidence="2">
    <location>
        <position position="116"/>
    </location>
</feature>
<protein>
    <recommendedName>
        <fullName evidence="1">Non-canonical E2 ubiquitin-conjugating enzyme C-terminal domain-containing protein</fullName>
    </recommendedName>
</protein>
<dbReference type="Proteomes" id="UP000485058">
    <property type="component" value="Unassembled WGS sequence"/>
</dbReference>
<evidence type="ECO:0000259" key="1">
    <source>
        <dbReference type="Pfam" id="PF09418"/>
    </source>
</evidence>
<dbReference type="InterPro" id="IPR057668">
    <property type="entry name" value="E2_Ub-conjug_enz_C"/>
</dbReference>
<sequence length="116" mass="13520">MRLEAAERRLLRLLEAALNVSEYTDKVDVLVWRHKTVRIHTQIKDICAILSGLVVAQDYRKGQELVRDREFAANADFFQAVFEVGRRYKIMNPDKMRSEYGKLMYLLMDSADPAVQ</sequence>